<evidence type="ECO:0000256" key="1">
    <source>
        <dbReference type="ARBA" id="ARBA00006739"/>
    </source>
</evidence>
<sequence>MKLSIVFATFKSEAILDKSLRAYCNIITSYQWELIIVDNACRVETRQIIEKYKDKLPIVFLEQPQPGKNNALNKALPSIQGELVMFTDNDIIPASDIIDVYVKTAKKNMNIDVFGGKILPNIKLPKWIDTSVFGIKTAFGILDGGNEDKEIPLGDIWGGNMLVRQCVFKEGVTFNTSIGPNGKSYIMGSETEFLGRLSQLGYSGLYVSKAIVLHQIRDEQLSINWLAHRAFRAGKGAFFNNHENAKKLFGFHRYLLRKSIIDFIKSLVAILSLNKSKINIAIMQLCNTLGKLSQSRNNC</sequence>
<dbReference type="PANTHER" id="PTHR43179:SF12">
    <property type="entry name" value="GALACTOFURANOSYLTRANSFERASE GLFT2"/>
    <property type="match status" value="1"/>
</dbReference>
<dbReference type="Pfam" id="PF00535">
    <property type="entry name" value="Glycos_transf_2"/>
    <property type="match status" value="1"/>
</dbReference>
<dbReference type="InterPro" id="IPR029044">
    <property type="entry name" value="Nucleotide-diphossugar_trans"/>
</dbReference>
<proteinExistence type="inferred from homology"/>
<keyword evidence="2" id="KW-0328">Glycosyltransferase</keyword>
<name>A0A222G7W7_9GAMM</name>
<dbReference type="OrthoDB" id="9802649at2"/>
<dbReference type="Proteomes" id="UP000202259">
    <property type="component" value="Chromosome"/>
</dbReference>
<dbReference type="EMBL" id="CP020465">
    <property type="protein sequence ID" value="ASP47986.1"/>
    <property type="molecule type" value="Genomic_DNA"/>
</dbReference>
<keyword evidence="6" id="KW-1185">Reference proteome</keyword>
<dbReference type="AlphaFoldDB" id="A0A222G7W7"/>
<feature type="domain" description="Glycosyltransferase 2-like" evidence="4">
    <location>
        <begin position="4"/>
        <end position="170"/>
    </location>
</feature>
<dbReference type="SUPFAM" id="SSF53448">
    <property type="entry name" value="Nucleotide-diphospho-sugar transferases"/>
    <property type="match status" value="1"/>
</dbReference>
<reference evidence="5 6" key="1">
    <citation type="submission" date="2017-08" db="EMBL/GenBank/DDBJ databases">
        <title>Complete genome of Colwellia sp. NB097-1, a psychrophile bacterium ioslated from Bering Sea.</title>
        <authorList>
            <person name="Chen X."/>
        </authorList>
    </citation>
    <scope>NUCLEOTIDE SEQUENCE [LARGE SCALE GENOMIC DNA]</scope>
    <source>
        <strain evidence="5 6">NB097-1</strain>
    </source>
</reference>
<evidence type="ECO:0000259" key="4">
    <source>
        <dbReference type="Pfam" id="PF00535"/>
    </source>
</evidence>
<gene>
    <name evidence="5" type="ORF">B5D82_09585</name>
</gene>
<evidence type="ECO:0000313" key="6">
    <source>
        <dbReference type="Proteomes" id="UP000202259"/>
    </source>
</evidence>
<protein>
    <submittedName>
        <fullName evidence="5">Glycosyltransferase family 2 protein</fullName>
    </submittedName>
</protein>
<dbReference type="RefSeq" id="WP_081151108.1">
    <property type="nucleotide sequence ID" value="NZ_CP020465.1"/>
</dbReference>
<dbReference type="InterPro" id="IPR001173">
    <property type="entry name" value="Glyco_trans_2-like"/>
</dbReference>
<dbReference type="CDD" id="cd00761">
    <property type="entry name" value="Glyco_tranf_GTA_type"/>
    <property type="match status" value="1"/>
</dbReference>
<comment type="similarity">
    <text evidence="1">Belongs to the glycosyltransferase 2 family.</text>
</comment>
<organism evidence="5 6">
    <name type="scientific">Cognaticolwellia beringensis</name>
    <dbReference type="NCBI Taxonomy" id="1967665"/>
    <lineage>
        <taxon>Bacteria</taxon>
        <taxon>Pseudomonadati</taxon>
        <taxon>Pseudomonadota</taxon>
        <taxon>Gammaproteobacteria</taxon>
        <taxon>Alteromonadales</taxon>
        <taxon>Colwelliaceae</taxon>
        <taxon>Cognaticolwellia</taxon>
    </lineage>
</organism>
<accession>A0A222G7W7</accession>
<dbReference type="PANTHER" id="PTHR43179">
    <property type="entry name" value="RHAMNOSYLTRANSFERASE WBBL"/>
    <property type="match status" value="1"/>
</dbReference>
<evidence type="ECO:0000256" key="3">
    <source>
        <dbReference type="ARBA" id="ARBA00022679"/>
    </source>
</evidence>
<dbReference type="KEGG" id="cber:B5D82_09585"/>
<evidence type="ECO:0000256" key="2">
    <source>
        <dbReference type="ARBA" id="ARBA00022676"/>
    </source>
</evidence>
<evidence type="ECO:0000313" key="5">
    <source>
        <dbReference type="EMBL" id="ASP47986.1"/>
    </source>
</evidence>
<dbReference type="Gene3D" id="3.90.550.10">
    <property type="entry name" value="Spore Coat Polysaccharide Biosynthesis Protein SpsA, Chain A"/>
    <property type="match status" value="1"/>
</dbReference>
<dbReference type="GO" id="GO:0016757">
    <property type="term" value="F:glycosyltransferase activity"/>
    <property type="evidence" value="ECO:0007669"/>
    <property type="project" value="UniProtKB-KW"/>
</dbReference>
<keyword evidence="3 5" id="KW-0808">Transferase</keyword>